<keyword evidence="1" id="KW-0998">Cell outer membrane</keyword>
<keyword evidence="1" id="KW-0812">Transmembrane</keyword>
<accession>A0A9E2SAF5</accession>
<sequence>MKRLLFSLFVSLLITIVATAQSTQIKGKVVDGDGSPVRGASVVIDKSKTGASTTDDGSFSISVKDGSQVVNLTITSKGFKTLRTAAKVGIIATITMEKEISNMDEVVVVGYQTMKRRDLTSSVSSVTAKDLKDVPVSTAAEAVTGRLAGVQVTTTEGQPGATVLIRVRGGGSLTQDNSPLYIVDGIQVENALSLLAPSEIASVDVLKDASATAIYGARGANGVVLITTKGGKVGKAKVTYDGTFGVRNIAKTLDVMNPYDFVNYQSELYKTMYNGTSDSTKFATKYGQFADMDLYHQMPAVNWQDQVFGRNAMAQNNTINVTGGVKGTTYSLTLNNNKEDAIMLGSGFKRNMASFRLDNALSDKIKMGFNIRYSSQQVEGGGTSNTGSQGNNKLRNIVKYQPYQSETTFDQDVVLDPVTYNSSAIVNPIVFVNDDVRRQKQNTIVVDGYASWQIVKNLTFKTTIGATRADSASNLYSGVSTYIARQYGNMPAATMGTSYSTSLNNSNTLAYTNTFKNKHSLNVLLGEETYQVKYNSFSATNYWYPAEMKADQVFAQFQSSQPPTAASVQPTPTSFQTQSQLLSFFGRANYSYDGKYIATLSMRADGSSKFSDGNRWGYFPSASVAWRLSQEKFMEGIIGGGAAISDIKLRASYGTAGNNRISDNLYRTTFTNSLTEGYGYSVGATSPGLTSGSLANSNLKWETTVSRNVGLDFAFMHNRLTASIDGYVNQTNDLLLLADVPPTSGYTKQLQNAGKIQNKGIELQLSGQVINNRDFSWTASFNIARNWNKVIDLGIDPTGHPRQSYQVQSGWVNQMYDFYVQLGKPVGQFYGYVTDGYYTADDFSGYDAAKKTFILKPGVADDKEVALGGKNIEPGMLKLKNLGGDSVVRRDEDEQVLGNAQPIFTGGFNNQFTYKGFDLSIFMNFVYGNKEYNANKLEFTTTYQYTDNNLLSVVKDRYRIYDEAGNKVTDLKQLDAMNQNAKIWTPSRGNYFLHSYGIEDGSFLRINNVTLGYTLPANLLAKTKFISKVRIYATVNNLYTFTNYSGFDPEASTRRSTPETPGVDYATYPRSRFYLGGLSVTF</sequence>
<dbReference type="InterPro" id="IPR023997">
    <property type="entry name" value="TonB-dep_OMP_SusC/RagA_CS"/>
</dbReference>
<dbReference type="AlphaFoldDB" id="A0A9E2SAF5"/>
<dbReference type="EMBL" id="JAHSPG010000006">
    <property type="protein sequence ID" value="MBV4357669.1"/>
    <property type="molecule type" value="Genomic_DNA"/>
</dbReference>
<dbReference type="FunFam" id="2.170.130.10:FF:000008">
    <property type="entry name" value="SusC/RagA family TonB-linked outer membrane protein"/>
    <property type="match status" value="1"/>
</dbReference>
<feature type="domain" description="TonB-dependent receptor plug" evidence="5">
    <location>
        <begin position="116"/>
        <end position="223"/>
    </location>
</feature>
<comment type="similarity">
    <text evidence="1 2">Belongs to the TonB-dependent receptor family.</text>
</comment>
<feature type="domain" description="TonB-dependent receptor-like beta-barrel" evidence="4">
    <location>
        <begin position="389"/>
        <end position="871"/>
    </location>
</feature>
<evidence type="ECO:0000259" key="4">
    <source>
        <dbReference type="Pfam" id="PF00593"/>
    </source>
</evidence>
<organism evidence="6 7">
    <name type="scientific">Pinibacter aurantiacus</name>
    <dbReference type="NCBI Taxonomy" id="2851599"/>
    <lineage>
        <taxon>Bacteria</taxon>
        <taxon>Pseudomonadati</taxon>
        <taxon>Bacteroidota</taxon>
        <taxon>Chitinophagia</taxon>
        <taxon>Chitinophagales</taxon>
        <taxon>Chitinophagaceae</taxon>
        <taxon>Pinibacter</taxon>
    </lineage>
</organism>
<evidence type="ECO:0000256" key="1">
    <source>
        <dbReference type="PROSITE-ProRule" id="PRU01360"/>
    </source>
</evidence>
<dbReference type="RefSeq" id="WP_217791317.1">
    <property type="nucleotide sequence ID" value="NZ_JAHSPG010000006.1"/>
</dbReference>
<dbReference type="Proteomes" id="UP000812270">
    <property type="component" value="Unassembled WGS sequence"/>
</dbReference>
<comment type="caution">
    <text evidence="6">The sequence shown here is derived from an EMBL/GenBank/DDBJ whole genome shotgun (WGS) entry which is preliminary data.</text>
</comment>
<keyword evidence="6" id="KW-0675">Receptor</keyword>
<dbReference type="GO" id="GO:0009279">
    <property type="term" value="C:cell outer membrane"/>
    <property type="evidence" value="ECO:0007669"/>
    <property type="project" value="UniProtKB-SubCell"/>
</dbReference>
<evidence type="ECO:0000313" key="7">
    <source>
        <dbReference type="Proteomes" id="UP000812270"/>
    </source>
</evidence>
<keyword evidence="1" id="KW-1134">Transmembrane beta strand</keyword>
<evidence type="ECO:0000256" key="3">
    <source>
        <dbReference type="SAM" id="SignalP"/>
    </source>
</evidence>
<keyword evidence="7" id="KW-1185">Reference proteome</keyword>
<evidence type="ECO:0000256" key="2">
    <source>
        <dbReference type="RuleBase" id="RU003357"/>
    </source>
</evidence>
<feature type="signal peptide" evidence="3">
    <location>
        <begin position="1"/>
        <end position="20"/>
    </location>
</feature>
<keyword evidence="3" id="KW-0732">Signal</keyword>
<dbReference type="InterPro" id="IPR000531">
    <property type="entry name" value="Beta-barrel_TonB"/>
</dbReference>
<dbReference type="PROSITE" id="PS52016">
    <property type="entry name" value="TONB_DEPENDENT_REC_3"/>
    <property type="match status" value="1"/>
</dbReference>
<dbReference type="Pfam" id="PF00593">
    <property type="entry name" value="TonB_dep_Rec_b-barrel"/>
    <property type="match status" value="1"/>
</dbReference>
<name>A0A9E2SAF5_9BACT</name>
<keyword evidence="2" id="KW-0798">TonB box</keyword>
<comment type="subcellular location">
    <subcellularLocation>
        <location evidence="1">Cell outer membrane</location>
        <topology evidence="1">Multi-pass membrane protein</topology>
    </subcellularLocation>
</comment>
<dbReference type="InterPro" id="IPR023996">
    <property type="entry name" value="TonB-dep_OMP_SusC/RagA"/>
</dbReference>
<keyword evidence="1 2" id="KW-0472">Membrane</keyword>
<dbReference type="InterPro" id="IPR012910">
    <property type="entry name" value="Plug_dom"/>
</dbReference>
<protein>
    <submittedName>
        <fullName evidence="6">TonB-dependent receptor</fullName>
    </submittedName>
</protein>
<dbReference type="Pfam" id="PF07715">
    <property type="entry name" value="Plug"/>
    <property type="match status" value="1"/>
</dbReference>
<proteinExistence type="inferred from homology"/>
<dbReference type="NCBIfam" id="TIGR04057">
    <property type="entry name" value="SusC_RagA_signa"/>
    <property type="match status" value="1"/>
</dbReference>
<dbReference type="InterPro" id="IPR039426">
    <property type="entry name" value="TonB-dep_rcpt-like"/>
</dbReference>
<evidence type="ECO:0000313" key="6">
    <source>
        <dbReference type="EMBL" id="MBV4357669.1"/>
    </source>
</evidence>
<evidence type="ECO:0000259" key="5">
    <source>
        <dbReference type="Pfam" id="PF07715"/>
    </source>
</evidence>
<feature type="chain" id="PRO_5038715515" evidence="3">
    <location>
        <begin position="21"/>
        <end position="1082"/>
    </location>
</feature>
<gene>
    <name evidence="6" type="ORF">KTO63_10955</name>
</gene>
<dbReference type="Pfam" id="PF13715">
    <property type="entry name" value="CarbopepD_reg_2"/>
    <property type="match status" value="1"/>
</dbReference>
<dbReference type="NCBIfam" id="TIGR04056">
    <property type="entry name" value="OMP_RagA_SusC"/>
    <property type="match status" value="1"/>
</dbReference>
<keyword evidence="1" id="KW-0813">Transport</keyword>
<reference evidence="6" key="1">
    <citation type="submission" date="2021-06" db="EMBL/GenBank/DDBJ databases">
        <authorList>
            <person name="Huq M.A."/>
        </authorList>
    </citation>
    <scope>NUCLEOTIDE SEQUENCE</scope>
    <source>
        <strain evidence="6">MAH-26</strain>
    </source>
</reference>